<dbReference type="GO" id="GO:0003677">
    <property type="term" value="F:DNA binding"/>
    <property type="evidence" value="ECO:0007669"/>
    <property type="project" value="UniProtKB-KW"/>
</dbReference>
<keyword evidence="8" id="KW-1185">Reference proteome</keyword>
<keyword evidence="1" id="KW-0805">Transcription regulation</keyword>
<keyword evidence="2" id="KW-0238">DNA-binding</keyword>
<dbReference type="InterPro" id="IPR036388">
    <property type="entry name" value="WH-like_DNA-bd_sf"/>
</dbReference>
<evidence type="ECO:0000256" key="3">
    <source>
        <dbReference type="ARBA" id="ARBA00023163"/>
    </source>
</evidence>
<dbReference type="CDD" id="cd06170">
    <property type="entry name" value="LuxR_C_like"/>
    <property type="match status" value="1"/>
</dbReference>
<dbReference type="eggNOG" id="COG2197">
    <property type="taxonomic scope" value="Bacteria"/>
</dbReference>
<keyword evidence="3" id="KW-0804">Transcription</keyword>
<feature type="compositionally biased region" description="Basic and acidic residues" evidence="4">
    <location>
        <begin position="160"/>
        <end position="169"/>
    </location>
</feature>
<evidence type="ECO:0000313" key="7">
    <source>
        <dbReference type="EMBL" id="ABG03849.1"/>
    </source>
</evidence>
<reference evidence="7 8" key="1">
    <citation type="submission" date="2006-06" db="EMBL/GenBank/DDBJ databases">
        <title>Complete sequence of Rubrobacter xylanophilus DSM 9941.</title>
        <authorList>
            <consortium name="US DOE Joint Genome Institute"/>
            <person name="Copeland A."/>
            <person name="Lucas S."/>
            <person name="Lapidus A."/>
            <person name="Barry K."/>
            <person name="Detter J.C."/>
            <person name="Glavina del Rio T."/>
            <person name="Hammon N."/>
            <person name="Israni S."/>
            <person name="Dalin E."/>
            <person name="Tice H."/>
            <person name="Pitluck S."/>
            <person name="Munk A.C."/>
            <person name="Brettin T."/>
            <person name="Bruce D."/>
            <person name="Han C."/>
            <person name="Tapia R."/>
            <person name="Gilna P."/>
            <person name="Schmutz J."/>
            <person name="Larimer F."/>
            <person name="Land M."/>
            <person name="Hauser L."/>
            <person name="Kyrpides N."/>
            <person name="Lykidis A."/>
            <person name="da Costa M.S."/>
            <person name="Rainey F.A."/>
            <person name="Empadinhas N."/>
            <person name="Jolivet E."/>
            <person name="Battista J.R."/>
            <person name="Richardson P."/>
        </authorList>
    </citation>
    <scope>NUCLEOTIDE SEQUENCE [LARGE SCALE GENOMIC DNA]</scope>
    <source>
        <strain evidence="8">DSM 9941 / NBRC 16129 / PRD-1</strain>
    </source>
</reference>
<evidence type="ECO:0000256" key="2">
    <source>
        <dbReference type="ARBA" id="ARBA00023125"/>
    </source>
</evidence>
<dbReference type="InterPro" id="IPR000792">
    <property type="entry name" value="Tscrpt_reg_LuxR_C"/>
</dbReference>
<dbReference type="EMBL" id="CP000386">
    <property type="protein sequence ID" value="ABG03849.1"/>
    <property type="molecule type" value="Genomic_DNA"/>
</dbReference>
<evidence type="ECO:0000256" key="4">
    <source>
        <dbReference type="SAM" id="MobiDB-lite"/>
    </source>
</evidence>
<dbReference type="Proteomes" id="UP000006637">
    <property type="component" value="Chromosome"/>
</dbReference>
<feature type="region of interest" description="Disordered" evidence="4">
    <location>
        <begin position="1"/>
        <end position="33"/>
    </location>
</feature>
<dbReference type="SUPFAM" id="SSF46894">
    <property type="entry name" value="C-terminal effector domain of the bipartite response regulators"/>
    <property type="match status" value="1"/>
</dbReference>
<evidence type="ECO:0000256" key="1">
    <source>
        <dbReference type="ARBA" id="ARBA00023015"/>
    </source>
</evidence>
<dbReference type="STRING" id="266117.Rxyl_0882"/>
<proteinExistence type="predicted"/>
<sequence>MEDGGSSSLGVALEGPGAGGEDRSLAVAPGRNAGARRSKRDATSWVNWQSALYLFVLGVTCVNLAPLTGFWWIVPVLGLAGPVALAVLDGARLRPKGLDERKSGERELLRALAERGELTPTTAAMRTSLTVDEASKMLEELARKGHLRPRAEDGAISYALRERDRRETPGEDPAPSEAEFGGDAPRRLDEPLSERELEVLKHIASGRTNSEIGRHLYVSVGTVKSHTGSIYRKLGVRNRAEAIARARELKLLP</sequence>
<organism evidence="7 8">
    <name type="scientific">Rubrobacter xylanophilus (strain DSM 9941 / JCM 11954 / NBRC 16129 / PRD-1)</name>
    <dbReference type="NCBI Taxonomy" id="266117"/>
    <lineage>
        <taxon>Bacteria</taxon>
        <taxon>Bacillati</taxon>
        <taxon>Actinomycetota</taxon>
        <taxon>Rubrobacteria</taxon>
        <taxon>Rubrobacterales</taxon>
        <taxon>Rubrobacteraceae</taxon>
        <taxon>Rubrobacter</taxon>
    </lineage>
</organism>
<feature type="region of interest" description="Disordered" evidence="4">
    <location>
        <begin position="158"/>
        <end position="187"/>
    </location>
</feature>
<accession>Q1AXM9</accession>
<dbReference type="PROSITE" id="PS50043">
    <property type="entry name" value="HTH_LUXR_2"/>
    <property type="match status" value="1"/>
</dbReference>
<dbReference type="Gene3D" id="1.10.10.10">
    <property type="entry name" value="Winged helix-like DNA-binding domain superfamily/Winged helix DNA-binding domain"/>
    <property type="match status" value="1"/>
</dbReference>
<dbReference type="HOGENOM" id="CLU_1160390_0_0_11"/>
<evidence type="ECO:0000259" key="6">
    <source>
        <dbReference type="PROSITE" id="PS50043"/>
    </source>
</evidence>
<keyword evidence="5" id="KW-1133">Transmembrane helix</keyword>
<dbReference type="PANTHER" id="PTHR44688">
    <property type="entry name" value="DNA-BINDING TRANSCRIPTIONAL ACTIVATOR DEVR_DOSR"/>
    <property type="match status" value="1"/>
</dbReference>
<keyword evidence="5" id="KW-0812">Transmembrane</keyword>
<evidence type="ECO:0000256" key="5">
    <source>
        <dbReference type="SAM" id="Phobius"/>
    </source>
</evidence>
<protein>
    <submittedName>
        <fullName evidence="7">Transcriptional regulator, LuxR family</fullName>
    </submittedName>
</protein>
<feature type="transmembrane region" description="Helical" evidence="5">
    <location>
        <begin position="45"/>
        <end position="65"/>
    </location>
</feature>
<dbReference type="Pfam" id="PF00196">
    <property type="entry name" value="GerE"/>
    <property type="match status" value="1"/>
</dbReference>
<dbReference type="PROSITE" id="PS00622">
    <property type="entry name" value="HTH_LUXR_1"/>
    <property type="match status" value="1"/>
</dbReference>
<dbReference type="PRINTS" id="PR00038">
    <property type="entry name" value="HTHLUXR"/>
</dbReference>
<dbReference type="InterPro" id="IPR016032">
    <property type="entry name" value="Sig_transdc_resp-reg_C-effctor"/>
</dbReference>
<evidence type="ECO:0000313" key="8">
    <source>
        <dbReference type="Proteomes" id="UP000006637"/>
    </source>
</evidence>
<dbReference type="AlphaFoldDB" id="Q1AXM9"/>
<gene>
    <name evidence="7" type="ordered locus">Rxyl_0882</name>
</gene>
<name>Q1AXM9_RUBXD</name>
<feature type="domain" description="HTH luxR-type" evidence="6">
    <location>
        <begin position="185"/>
        <end position="250"/>
    </location>
</feature>
<keyword evidence="5" id="KW-0472">Membrane</keyword>
<dbReference type="KEGG" id="rxy:Rxyl_0882"/>
<dbReference type="PANTHER" id="PTHR44688:SF16">
    <property type="entry name" value="DNA-BINDING TRANSCRIPTIONAL ACTIVATOR DEVR_DOSR"/>
    <property type="match status" value="1"/>
</dbReference>
<feature type="transmembrane region" description="Helical" evidence="5">
    <location>
        <begin position="71"/>
        <end position="91"/>
    </location>
</feature>
<dbReference type="SMART" id="SM00421">
    <property type="entry name" value="HTH_LUXR"/>
    <property type="match status" value="1"/>
</dbReference>
<dbReference type="GO" id="GO:0006355">
    <property type="term" value="P:regulation of DNA-templated transcription"/>
    <property type="evidence" value="ECO:0007669"/>
    <property type="project" value="InterPro"/>
</dbReference>